<reference evidence="1 2" key="1">
    <citation type="submission" date="2017-10" db="EMBL/GenBank/DDBJ databases">
        <title>Sequencing the genomes of 1000 actinobacteria strains.</title>
        <authorList>
            <person name="Klenk H.-P."/>
        </authorList>
    </citation>
    <scope>NUCLEOTIDE SEQUENCE [LARGE SCALE GENOMIC DNA]</scope>
    <source>
        <strain evidence="1 2">DSM 46092</strain>
    </source>
</reference>
<proteinExistence type="predicted"/>
<sequence length="70" mass="7376">MECAFCTDGIDHCHGTLVVHPDGGYAECTDPCCEDLDRVRHGLIVDCHAVDPACGCVPAALPAPVLRRAS</sequence>
<name>A0A2A9G1N7_9PSEU</name>
<dbReference type="Proteomes" id="UP000243542">
    <property type="component" value="Unassembled WGS sequence"/>
</dbReference>
<dbReference type="EMBL" id="PDJK01000001">
    <property type="protein sequence ID" value="PFG57073.1"/>
    <property type="molecule type" value="Genomic_DNA"/>
</dbReference>
<dbReference type="RefSeq" id="WP_098509728.1">
    <property type="nucleotide sequence ID" value="NZ_JBIAKZ010000007.1"/>
</dbReference>
<protein>
    <submittedName>
        <fullName evidence="1">Uncharacterized protein</fullName>
    </submittedName>
</protein>
<keyword evidence="2" id="KW-1185">Reference proteome</keyword>
<gene>
    <name evidence="1" type="ORF">ATK36_0626</name>
</gene>
<evidence type="ECO:0000313" key="2">
    <source>
        <dbReference type="Proteomes" id="UP000243542"/>
    </source>
</evidence>
<dbReference type="AlphaFoldDB" id="A0A2A9G1N7"/>
<organism evidence="1 2">
    <name type="scientific">Amycolatopsis sulphurea</name>
    <dbReference type="NCBI Taxonomy" id="76022"/>
    <lineage>
        <taxon>Bacteria</taxon>
        <taxon>Bacillati</taxon>
        <taxon>Actinomycetota</taxon>
        <taxon>Actinomycetes</taxon>
        <taxon>Pseudonocardiales</taxon>
        <taxon>Pseudonocardiaceae</taxon>
        <taxon>Amycolatopsis</taxon>
    </lineage>
</organism>
<comment type="caution">
    <text evidence="1">The sequence shown here is derived from an EMBL/GenBank/DDBJ whole genome shotgun (WGS) entry which is preliminary data.</text>
</comment>
<evidence type="ECO:0000313" key="1">
    <source>
        <dbReference type="EMBL" id="PFG57073.1"/>
    </source>
</evidence>
<accession>A0A2A9G1N7</accession>